<evidence type="ECO:0000259" key="7">
    <source>
        <dbReference type="PROSITE" id="PS50011"/>
    </source>
</evidence>
<dbReference type="PROSITE" id="PS50011">
    <property type="entry name" value="PROTEIN_KINASE_DOM"/>
    <property type="match status" value="1"/>
</dbReference>
<dbReference type="GO" id="GO:0004672">
    <property type="term" value="F:protein kinase activity"/>
    <property type="evidence" value="ECO:0007669"/>
    <property type="project" value="InterPro"/>
</dbReference>
<dbReference type="InterPro" id="IPR001245">
    <property type="entry name" value="Ser-Thr/Tyr_kinase_cat_dom"/>
</dbReference>
<dbReference type="PANTHER" id="PTHR47976">
    <property type="entry name" value="G-TYPE LECTIN S-RECEPTOR-LIKE SERINE/THREONINE-PROTEIN KINASE SD2-5"/>
    <property type="match status" value="1"/>
</dbReference>
<evidence type="ECO:0000256" key="3">
    <source>
        <dbReference type="ARBA" id="ARBA00022741"/>
    </source>
</evidence>
<comment type="caution">
    <text evidence="8">The sequence shown here is derived from an EMBL/GenBank/DDBJ whole genome shotgun (WGS) entry which is preliminary data.</text>
</comment>
<dbReference type="PANTHER" id="PTHR47976:SF66">
    <property type="entry name" value="G-TYPE LECTIN S-RECEPTOR-LIKE SERINE_THREONINE-PROTEIN KINASE SD2-5"/>
    <property type="match status" value="1"/>
</dbReference>
<dbReference type="InterPro" id="IPR017441">
    <property type="entry name" value="Protein_kinase_ATP_BS"/>
</dbReference>
<sequence>MLSHSSERDLGSMNWLLCFIEQCKQACLQNCSCEAAIFRYNNNVSDGYCNIQAEVLSFREGPIPNYNLIKVHRNQRKLVAIIAGSSFGAFVVLCALIVSLLVMMWRNNRDTGEDDMNLIPGMPTRFSYEHLRIATDDFRVKLGSGGFGTVFKGKFGDGTEVAVKRLDKRSQGMKEFLAEVSIGSLHRFNLVRLIGYCAEKAGRLLVYEQWVFG</sequence>
<feature type="domain" description="Protein kinase" evidence="7">
    <location>
        <begin position="136"/>
        <end position="213"/>
    </location>
</feature>
<dbReference type="GO" id="GO:0005524">
    <property type="term" value="F:ATP binding"/>
    <property type="evidence" value="ECO:0007669"/>
    <property type="project" value="UniProtKB-UniRule"/>
</dbReference>
<keyword evidence="2" id="KW-0732">Signal</keyword>
<dbReference type="InterPro" id="IPR011009">
    <property type="entry name" value="Kinase-like_dom_sf"/>
</dbReference>
<dbReference type="OrthoDB" id="4062651at2759"/>
<evidence type="ECO:0000256" key="5">
    <source>
        <dbReference type="PROSITE-ProRule" id="PRU10141"/>
    </source>
</evidence>
<feature type="transmembrane region" description="Helical" evidence="6">
    <location>
        <begin position="78"/>
        <end position="105"/>
    </location>
</feature>
<dbReference type="Gene3D" id="3.30.200.20">
    <property type="entry name" value="Phosphorylase Kinase, domain 1"/>
    <property type="match status" value="1"/>
</dbReference>
<dbReference type="Proteomes" id="UP000626092">
    <property type="component" value="Unassembled WGS sequence"/>
</dbReference>
<protein>
    <recommendedName>
        <fullName evidence="7">Protein kinase domain-containing protein</fullName>
    </recommendedName>
</protein>
<keyword evidence="6" id="KW-0472">Membrane</keyword>
<dbReference type="InterPro" id="IPR000719">
    <property type="entry name" value="Prot_kinase_dom"/>
</dbReference>
<dbReference type="FunFam" id="3.30.200.20:FF:000178">
    <property type="entry name" value="serine/threonine-protein kinase PBS1-like"/>
    <property type="match status" value="1"/>
</dbReference>
<keyword evidence="1" id="KW-0808">Transferase</keyword>
<reference evidence="8" key="1">
    <citation type="submission" date="2019-11" db="EMBL/GenBank/DDBJ databases">
        <authorList>
            <person name="Liu Y."/>
            <person name="Hou J."/>
            <person name="Li T.-Q."/>
            <person name="Guan C.-H."/>
            <person name="Wu X."/>
            <person name="Wu H.-Z."/>
            <person name="Ling F."/>
            <person name="Zhang R."/>
            <person name="Shi X.-G."/>
            <person name="Ren J.-P."/>
            <person name="Chen E.-F."/>
            <person name="Sun J.-M."/>
        </authorList>
    </citation>
    <scope>NUCLEOTIDE SEQUENCE</scope>
    <source>
        <strain evidence="8">Adult_tree_wgs_1</strain>
        <tissue evidence="8">Leaves</tissue>
    </source>
</reference>
<dbReference type="AlphaFoldDB" id="A0A834FUJ0"/>
<feature type="binding site" evidence="5">
    <location>
        <position position="164"/>
    </location>
    <ligand>
        <name>ATP</name>
        <dbReference type="ChEBI" id="CHEBI:30616"/>
    </ligand>
</feature>
<dbReference type="SUPFAM" id="SSF56112">
    <property type="entry name" value="Protein kinase-like (PK-like)"/>
    <property type="match status" value="1"/>
</dbReference>
<dbReference type="Pfam" id="PF07714">
    <property type="entry name" value="PK_Tyr_Ser-Thr"/>
    <property type="match status" value="1"/>
</dbReference>
<accession>A0A834FUJ0</accession>
<keyword evidence="3 5" id="KW-0547">Nucleotide-binding</keyword>
<evidence type="ECO:0000313" key="9">
    <source>
        <dbReference type="Proteomes" id="UP000626092"/>
    </source>
</evidence>
<gene>
    <name evidence="8" type="ORF">RHSIM_RhsimUnG0190000</name>
</gene>
<evidence type="ECO:0000256" key="6">
    <source>
        <dbReference type="SAM" id="Phobius"/>
    </source>
</evidence>
<evidence type="ECO:0000256" key="2">
    <source>
        <dbReference type="ARBA" id="ARBA00022729"/>
    </source>
</evidence>
<keyword evidence="4 5" id="KW-0067">ATP-binding</keyword>
<organism evidence="8 9">
    <name type="scientific">Rhododendron simsii</name>
    <name type="common">Sims's rhododendron</name>
    <dbReference type="NCBI Taxonomy" id="118357"/>
    <lineage>
        <taxon>Eukaryota</taxon>
        <taxon>Viridiplantae</taxon>
        <taxon>Streptophyta</taxon>
        <taxon>Embryophyta</taxon>
        <taxon>Tracheophyta</taxon>
        <taxon>Spermatophyta</taxon>
        <taxon>Magnoliopsida</taxon>
        <taxon>eudicotyledons</taxon>
        <taxon>Gunneridae</taxon>
        <taxon>Pentapetalae</taxon>
        <taxon>asterids</taxon>
        <taxon>Ericales</taxon>
        <taxon>Ericaceae</taxon>
        <taxon>Ericoideae</taxon>
        <taxon>Rhodoreae</taxon>
        <taxon>Rhododendron</taxon>
    </lineage>
</organism>
<evidence type="ECO:0000256" key="4">
    <source>
        <dbReference type="ARBA" id="ARBA00022840"/>
    </source>
</evidence>
<evidence type="ECO:0000256" key="1">
    <source>
        <dbReference type="ARBA" id="ARBA00022679"/>
    </source>
</evidence>
<dbReference type="InterPro" id="IPR051343">
    <property type="entry name" value="G-type_lectin_kinases/EP1-like"/>
</dbReference>
<keyword evidence="6" id="KW-1133">Transmembrane helix</keyword>
<name>A0A834FUJ0_RHOSS</name>
<dbReference type="EMBL" id="WJXA01000416">
    <property type="protein sequence ID" value="KAF7112822.1"/>
    <property type="molecule type" value="Genomic_DNA"/>
</dbReference>
<evidence type="ECO:0000313" key="8">
    <source>
        <dbReference type="EMBL" id="KAF7112822.1"/>
    </source>
</evidence>
<keyword evidence="6" id="KW-0812">Transmembrane</keyword>
<keyword evidence="9" id="KW-1185">Reference proteome</keyword>
<dbReference type="PROSITE" id="PS00107">
    <property type="entry name" value="PROTEIN_KINASE_ATP"/>
    <property type="match status" value="1"/>
</dbReference>
<proteinExistence type="predicted"/>